<proteinExistence type="inferred from homology"/>
<comment type="subcellular location">
    <subcellularLocation>
        <location evidence="1 8">Cell outer membrane</location>
        <topology evidence="1 8">Multi-pass membrane protein</topology>
    </subcellularLocation>
</comment>
<dbReference type="Gene3D" id="2.60.40.1120">
    <property type="entry name" value="Carboxypeptidase-like, regulatory domain"/>
    <property type="match status" value="1"/>
</dbReference>
<dbReference type="Pfam" id="PF13715">
    <property type="entry name" value="CarbopepD_reg_2"/>
    <property type="match status" value="1"/>
</dbReference>
<sequence length="999" mass="109773">MTIFLKKERELRRMKNKLCVVIFLCFSFISFAQKINVSGKILDKNSSTPLPGVSVIVKGTTNGTSSDFDGLYSISSKKGDILIFSYLGYKTKEIEVTSSKLNISLEESAESLDEIVIIGYGSTTVKDATGAVTAITSKDFNKGNITTAENLLNGKVAGVTINTGGEPGAGSTIRIRGGASLGASNNPLIVINGLPIDNNTIGGSRSVLSSINPNEIESFSILKDASATAIYGSRASNGVIIITTKKGKQKLSVNLDMNFGINTLSNKVDVFTADELRNVVSQFDARPDRINATPLHPLLGNANTDWQDEIYRNSATSIINASANGMLLDKIPARLSIGRTFQEGLVLTSQFERNNASFNLNPTFFDNSLKISVNGNASFERNRFASGQSGNALSFDPTQPVFDKSSPFGGYFQYYKDNNDGILNENDLIPLAPFNPVAELIQRKSISNVQRFYGNIKLDYNFKFLPELSAVLNLGFDKQNADGTVVVSDKNPLTQNNGSIIGSSSEYSNAQNNSLLDGYFTYKKEFNKLSIDATAGYSYQKFTNKRYVSGELLDNGPDTEPIENIDPNLVLIGFFGRTNFSFNDKYLLTLSYRRDGTSRFSTKNRWGNFPSAAFAWKIKEDFFPNSQTISSLKLRLGWGITGQQDIGRNNLDLFLSRYIKGLPSSQYIFGNTITQVGIPQFRNEDLKWEETTTYNIGFDYGLFNDKISGSIEGFHKESKDLLANAAISDGSNFSNSGFQNIGNFTSQGIEFSIGGDIVSKENLNIDFNFNTTFIKTEIKELALNQDQLVGGIAGGTGGTAQIHRVGFTPYSFFVYKQVYDNNGKPLEGTYADLNGDNLITDADKYIHHNGAPAITLGFASNINYKNIDLSFNLRANLENYVFNNVNSARAQYDLLENSSVVANLPTSVLQSNFNTTENVILSDYYIENASFLRMDNIALGYTFKDAFKSNSSIRLSASVQNVFVITNYSGLDPEVFNNGIDNTITPRPRTFTIGANIKF</sequence>
<feature type="domain" description="TonB-dependent receptor-like beta-barrel" evidence="10">
    <location>
        <begin position="409"/>
        <end position="962"/>
    </location>
</feature>
<dbReference type="InterPro" id="IPR000531">
    <property type="entry name" value="Beta-barrel_TonB"/>
</dbReference>
<dbReference type="Gene3D" id="2.40.170.20">
    <property type="entry name" value="TonB-dependent receptor, beta-barrel domain"/>
    <property type="match status" value="1"/>
</dbReference>
<evidence type="ECO:0000256" key="2">
    <source>
        <dbReference type="ARBA" id="ARBA00022448"/>
    </source>
</evidence>
<feature type="domain" description="TonB-dependent receptor plug" evidence="11">
    <location>
        <begin position="125"/>
        <end position="239"/>
    </location>
</feature>
<keyword evidence="4 8" id="KW-0812">Transmembrane</keyword>
<protein>
    <submittedName>
        <fullName evidence="12">SusC/RagA family TonB-linked outer membrane protein</fullName>
    </submittedName>
</protein>
<dbReference type="InterPro" id="IPR037066">
    <property type="entry name" value="Plug_dom_sf"/>
</dbReference>
<dbReference type="RefSeq" id="WP_340934756.1">
    <property type="nucleotide sequence ID" value="NZ_CP150496.1"/>
</dbReference>
<evidence type="ECO:0000256" key="5">
    <source>
        <dbReference type="ARBA" id="ARBA00023077"/>
    </source>
</evidence>
<keyword evidence="6 8" id="KW-0472">Membrane</keyword>
<evidence type="ECO:0000256" key="6">
    <source>
        <dbReference type="ARBA" id="ARBA00023136"/>
    </source>
</evidence>
<dbReference type="InterPro" id="IPR036942">
    <property type="entry name" value="Beta-barrel_TonB_sf"/>
</dbReference>
<keyword evidence="13" id="KW-1185">Reference proteome</keyword>
<name>A0ABZ2TUC9_9FLAO</name>
<organism evidence="12 13">
    <name type="scientific">Polaribacter marinaquae</name>
    <dbReference type="NCBI Taxonomy" id="1642819"/>
    <lineage>
        <taxon>Bacteria</taxon>
        <taxon>Pseudomonadati</taxon>
        <taxon>Bacteroidota</taxon>
        <taxon>Flavobacteriia</taxon>
        <taxon>Flavobacteriales</taxon>
        <taxon>Flavobacteriaceae</taxon>
    </lineage>
</organism>
<dbReference type="Gene3D" id="2.170.130.10">
    <property type="entry name" value="TonB-dependent receptor, plug domain"/>
    <property type="match status" value="1"/>
</dbReference>
<evidence type="ECO:0000256" key="9">
    <source>
        <dbReference type="RuleBase" id="RU003357"/>
    </source>
</evidence>
<dbReference type="InterPro" id="IPR012910">
    <property type="entry name" value="Plug_dom"/>
</dbReference>
<evidence type="ECO:0000256" key="7">
    <source>
        <dbReference type="ARBA" id="ARBA00023237"/>
    </source>
</evidence>
<accession>A0ABZ2TUC9</accession>
<dbReference type="SUPFAM" id="SSF49464">
    <property type="entry name" value="Carboxypeptidase regulatory domain-like"/>
    <property type="match status" value="1"/>
</dbReference>
<dbReference type="InterPro" id="IPR023996">
    <property type="entry name" value="TonB-dep_OMP_SusC/RagA"/>
</dbReference>
<dbReference type="PROSITE" id="PS52016">
    <property type="entry name" value="TONB_DEPENDENT_REC_3"/>
    <property type="match status" value="1"/>
</dbReference>
<evidence type="ECO:0000256" key="1">
    <source>
        <dbReference type="ARBA" id="ARBA00004571"/>
    </source>
</evidence>
<reference evidence="12 13" key="1">
    <citation type="submission" date="2024-03" db="EMBL/GenBank/DDBJ databases">
        <authorList>
            <person name="Cao K."/>
        </authorList>
    </citation>
    <scope>NUCLEOTIDE SEQUENCE [LARGE SCALE GENOMIC DNA]</scope>
    <source>
        <strain evidence="12 13">MCCC 1K00696</strain>
    </source>
</reference>
<dbReference type="Pfam" id="PF00593">
    <property type="entry name" value="TonB_dep_Rec_b-barrel"/>
    <property type="match status" value="1"/>
</dbReference>
<keyword evidence="5 9" id="KW-0798">TonB box</keyword>
<keyword evidence="7 8" id="KW-0998">Cell outer membrane</keyword>
<comment type="similarity">
    <text evidence="8 9">Belongs to the TonB-dependent receptor family.</text>
</comment>
<gene>
    <name evidence="12" type="ORF">WG950_05680</name>
</gene>
<evidence type="ECO:0000259" key="10">
    <source>
        <dbReference type="Pfam" id="PF00593"/>
    </source>
</evidence>
<evidence type="ECO:0000313" key="13">
    <source>
        <dbReference type="Proteomes" id="UP001491088"/>
    </source>
</evidence>
<dbReference type="EMBL" id="CP150496">
    <property type="protein sequence ID" value="WYW56744.1"/>
    <property type="molecule type" value="Genomic_DNA"/>
</dbReference>
<dbReference type="Proteomes" id="UP001491088">
    <property type="component" value="Chromosome"/>
</dbReference>
<dbReference type="SUPFAM" id="SSF56935">
    <property type="entry name" value="Porins"/>
    <property type="match status" value="1"/>
</dbReference>
<keyword evidence="2 8" id="KW-0813">Transport</keyword>
<dbReference type="NCBIfam" id="TIGR04057">
    <property type="entry name" value="SusC_RagA_signa"/>
    <property type="match status" value="1"/>
</dbReference>
<evidence type="ECO:0000259" key="11">
    <source>
        <dbReference type="Pfam" id="PF07715"/>
    </source>
</evidence>
<dbReference type="InterPro" id="IPR008969">
    <property type="entry name" value="CarboxyPept-like_regulatory"/>
</dbReference>
<dbReference type="NCBIfam" id="TIGR04056">
    <property type="entry name" value="OMP_RagA_SusC"/>
    <property type="match status" value="1"/>
</dbReference>
<evidence type="ECO:0000256" key="3">
    <source>
        <dbReference type="ARBA" id="ARBA00022452"/>
    </source>
</evidence>
<dbReference type="InterPro" id="IPR023997">
    <property type="entry name" value="TonB-dep_OMP_SusC/RagA_CS"/>
</dbReference>
<evidence type="ECO:0000256" key="8">
    <source>
        <dbReference type="PROSITE-ProRule" id="PRU01360"/>
    </source>
</evidence>
<dbReference type="InterPro" id="IPR039426">
    <property type="entry name" value="TonB-dep_rcpt-like"/>
</dbReference>
<keyword evidence="3 8" id="KW-1134">Transmembrane beta strand</keyword>
<evidence type="ECO:0000313" key="12">
    <source>
        <dbReference type="EMBL" id="WYW56744.1"/>
    </source>
</evidence>
<dbReference type="Pfam" id="PF07715">
    <property type="entry name" value="Plug"/>
    <property type="match status" value="1"/>
</dbReference>
<evidence type="ECO:0000256" key="4">
    <source>
        <dbReference type="ARBA" id="ARBA00022692"/>
    </source>
</evidence>